<comment type="caution">
    <text evidence="1">The sequence shown here is derived from an EMBL/GenBank/DDBJ whole genome shotgun (WGS) entry which is preliminary data.</text>
</comment>
<accession>A0AAW1RVT9</accession>
<proteinExistence type="predicted"/>
<dbReference type="InterPro" id="IPR023393">
    <property type="entry name" value="START-like_dom_sf"/>
</dbReference>
<dbReference type="SUPFAM" id="SSF55961">
    <property type="entry name" value="Bet v1-like"/>
    <property type="match status" value="1"/>
</dbReference>
<organism evidence="1 2">
    <name type="scientific">Apatococcus lobatus</name>
    <dbReference type="NCBI Taxonomy" id="904363"/>
    <lineage>
        <taxon>Eukaryota</taxon>
        <taxon>Viridiplantae</taxon>
        <taxon>Chlorophyta</taxon>
        <taxon>core chlorophytes</taxon>
        <taxon>Trebouxiophyceae</taxon>
        <taxon>Chlorellales</taxon>
        <taxon>Chlorellaceae</taxon>
        <taxon>Apatococcus</taxon>
    </lineage>
</organism>
<dbReference type="Gene3D" id="3.30.530.20">
    <property type="match status" value="1"/>
</dbReference>
<dbReference type="InterPro" id="IPR019587">
    <property type="entry name" value="Polyketide_cyclase/dehydratase"/>
</dbReference>
<dbReference type="EMBL" id="JALJOS010000006">
    <property type="protein sequence ID" value="KAK9837912.1"/>
    <property type="molecule type" value="Genomic_DNA"/>
</dbReference>
<reference evidence="1 2" key="1">
    <citation type="journal article" date="2024" name="Nat. Commun.">
        <title>Phylogenomics reveals the evolutionary origins of lichenization in chlorophyte algae.</title>
        <authorList>
            <person name="Puginier C."/>
            <person name="Libourel C."/>
            <person name="Otte J."/>
            <person name="Skaloud P."/>
            <person name="Haon M."/>
            <person name="Grisel S."/>
            <person name="Petersen M."/>
            <person name="Berrin J.G."/>
            <person name="Delaux P.M."/>
            <person name="Dal Grande F."/>
            <person name="Keller J."/>
        </authorList>
    </citation>
    <scope>NUCLEOTIDE SEQUENCE [LARGE SCALE GENOMIC DNA]</scope>
    <source>
        <strain evidence="1 2">SAG 2145</strain>
    </source>
</reference>
<dbReference type="Proteomes" id="UP001438707">
    <property type="component" value="Unassembled WGS sequence"/>
</dbReference>
<sequence>MSRYQQEYHLKASILAEPAAVYGRLTDFASLQQIVPNIVHAQGPDGPFTVGTQWHETRNLLFLRPALHLEVTDVQPLRIQWVLRDGHAAFTYTFSLLPSLSTGTTDVLCDVLCTVSYGGTAAARLACFMQQKDSELLQRLKHLLEQGPAADFSSRPGSGPVAVC</sequence>
<name>A0AAW1RVT9_9CHLO</name>
<dbReference type="Pfam" id="PF10604">
    <property type="entry name" value="Polyketide_cyc2"/>
    <property type="match status" value="1"/>
</dbReference>
<protein>
    <submittedName>
        <fullName evidence="1">Uncharacterized protein</fullName>
    </submittedName>
</protein>
<evidence type="ECO:0000313" key="1">
    <source>
        <dbReference type="EMBL" id="KAK9837912.1"/>
    </source>
</evidence>
<dbReference type="AlphaFoldDB" id="A0AAW1RVT9"/>
<gene>
    <name evidence="1" type="ORF">WJX74_007571</name>
</gene>
<evidence type="ECO:0000313" key="2">
    <source>
        <dbReference type="Proteomes" id="UP001438707"/>
    </source>
</evidence>
<keyword evidence="2" id="KW-1185">Reference proteome</keyword>